<keyword evidence="2 9" id="KW-0812">Transmembrane</keyword>
<comment type="subcellular location">
    <subcellularLocation>
        <location evidence="1">Membrane</location>
        <topology evidence="1">Single-pass type I membrane protein</topology>
    </subcellularLocation>
</comment>
<dbReference type="InterPro" id="IPR013106">
    <property type="entry name" value="Ig_V-set"/>
</dbReference>
<evidence type="ECO:0000313" key="12">
    <source>
        <dbReference type="EMBL" id="PAV84099.1"/>
    </source>
</evidence>
<reference evidence="12 13" key="1">
    <citation type="journal article" date="2017" name="Curr. Biol.">
        <title>Genome architecture and evolution of a unichromosomal asexual nematode.</title>
        <authorList>
            <person name="Fradin H."/>
            <person name="Zegar C."/>
            <person name="Gutwein M."/>
            <person name="Lucas J."/>
            <person name="Kovtun M."/>
            <person name="Corcoran D."/>
            <person name="Baugh L.R."/>
            <person name="Kiontke K."/>
            <person name="Gunsalus K."/>
            <person name="Fitch D.H."/>
            <person name="Piano F."/>
        </authorList>
    </citation>
    <scope>NUCLEOTIDE SEQUENCE [LARGE SCALE GENOMIC DNA]</scope>
    <source>
        <strain evidence="12">PF1309</strain>
    </source>
</reference>
<feature type="compositionally biased region" description="Polar residues" evidence="8">
    <location>
        <begin position="730"/>
        <end position="742"/>
    </location>
</feature>
<feature type="compositionally biased region" description="Polar residues" evidence="8">
    <location>
        <begin position="756"/>
        <end position="765"/>
    </location>
</feature>
<dbReference type="GO" id="GO:0050839">
    <property type="term" value="F:cell adhesion molecule binding"/>
    <property type="evidence" value="ECO:0007669"/>
    <property type="project" value="TreeGrafter"/>
</dbReference>
<dbReference type="InterPro" id="IPR036179">
    <property type="entry name" value="Ig-like_dom_sf"/>
</dbReference>
<evidence type="ECO:0000256" key="2">
    <source>
        <dbReference type="ARBA" id="ARBA00022692"/>
    </source>
</evidence>
<dbReference type="GO" id="GO:0005886">
    <property type="term" value="C:plasma membrane"/>
    <property type="evidence" value="ECO:0007669"/>
    <property type="project" value="TreeGrafter"/>
</dbReference>
<dbReference type="Pfam" id="PF08205">
    <property type="entry name" value="C2-set_2"/>
    <property type="match status" value="1"/>
</dbReference>
<dbReference type="GO" id="GO:0005911">
    <property type="term" value="C:cell-cell junction"/>
    <property type="evidence" value="ECO:0007669"/>
    <property type="project" value="TreeGrafter"/>
</dbReference>
<proteinExistence type="predicted"/>
<dbReference type="PROSITE" id="PS50835">
    <property type="entry name" value="IG_LIKE"/>
    <property type="match status" value="5"/>
</dbReference>
<dbReference type="SMART" id="SM00408">
    <property type="entry name" value="IGc2"/>
    <property type="match status" value="4"/>
</dbReference>
<dbReference type="PANTHER" id="PTHR11640">
    <property type="entry name" value="NEPHRIN"/>
    <property type="match status" value="1"/>
</dbReference>
<dbReference type="EMBL" id="LIAE01006888">
    <property type="protein sequence ID" value="PAV84099.1"/>
    <property type="molecule type" value="Genomic_DNA"/>
</dbReference>
<keyword evidence="10" id="KW-0732">Signal</keyword>
<evidence type="ECO:0000256" key="5">
    <source>
        <dbReference type="ARBA" id="ARBA00023157"/>
    </source>
</evidence>
<feature type="domain" description="Ig-like" evidence="11">
    <location>
        <begin position="10"/>
        <end position="128"/>
    </location>
</feature>
<evidence type="ECO:0000256" key="10">
    <source>
        <dbReference type="SAM" id="SignalP"/>
    </source>
</evidence>
<feature type="domain" description="Ig-like" evidence="11">
    <location>
        <begin position="364"/>
        <end position="440"/>
    </location>
</feature>
<dbReference type="GO" id="GO:0098609">
    <property type="term" value="P:cell-cell adhesion"/>
    <property type="evidence" value="ECO:0007669"/>
    <property type="project" value="TreeGrafter"/>
</dbReference>
<dbReference type="InterPro" id="IPR013783">
    <property type="entry name" value="Ig-like_fold"/>
</dbReference>
<evidence type="ECO:0000256" key="3">
    <source>
        <dbReference type="ARBA" id="ARBA00022989"/>
    </source>
</evidence>
<comment type="caution">
    <text evidence="12">The sequence shown here is derived from an EMBL/GenBank/DDBJ whole genome shotgun (WGS) entry which is preliminary data.</text>
</comment>
<name>A0A2A2LD32_9BILA</name>
<accession>A0A2A2LD32</accession>
<feature type="transmembrane region" description="Helical" evidence="9">
    <location>
        <begin position="559"/>
        <end position="581"/>
    </location>
</feature>
<keyword evidence="5" id="KW-1015">Disulfide bond</keyword>
<dbReference type="Proteomes" id="UP000218231">
    <property type="component" value="Unassembled WGS sequence"/>
</dbReference>
<keyword evidence="4 9" id="KW-0472">Membrane</keyword>
<dbReference type="InterPro" id="IPR051275">
    <property type="entry name" value="Cell_adhesion_signaling"/>
</dbReference>
<dbReference type="InterPro" id="IPR003598">
    <property type="entry name" value="Ig_sub2"/>
</dbReference>
<dbReference type="AlphaFoldDB" id="A0A2A2LD32"/>
<dbReference type="OrthoDB" id="6413693at2759"/>
<dbReference type="Pfam" id="PF07686">
    <property type="entry name" value="V-set"/>
    <property type="match status" value="1"/>
</dbReference>
<evidence type="ECO:0000256" key="6">
    <source>
        <dbReference type="ARBA" id="ARBA00023180"/>
    </source>
</evidence>
<dbReference type="InterPro" id="IPR003599">
    <property type="entry name" value="Ig_sub"/>
</dbReference>
<feature type="region of interest" description="Disordered" evidence="8">
    <location>
        <begin position="446"/>
        <end position="477"/>
    </location>
</feature>
<dbReference type="PANTHER" id="PTHR11640:SF31">
    <property type="entry name" value="IRREGULAR CHIASM C-ROUGHEST PROTEIN-RELATED"/>
    <property type="match status" value="1"/>
</dbReference>
<feature type="domain" description="Ig-like" evidence="11">
    <location>
        <begin position="448"/>
        <end position="542"/>
    </location>
</feature>
<sequence>MPVQRPCSYPSIFLLLLILLIRTISTLSQQSIAEGPEDLVTNVGATVTLKCRVENQKGAVQWMKNGFGLGVDRQLKFFPRYSMAGSIANGEYNLLIENVTVMDDDVYACQISEADSEPAVVSNKAKLTVLVRPTIPRLQKAQHQPDAKEGDHILSAIAGEPISHSCISRKGRPPPKIGWAISSDSAGKHIISWIGETRAKFGHIYRNSRLDDSLEANVVEDIQRDSIAFSTMSNLTYVLKPEDDNRYLVCMSQHETFPDKVEVDTVKLSLQYAPRVNLTIVSPPSMHLREEGSALLACNVDAKPLDNIRIRWFRSGDEIPKHTTDTFAFESLKMEDHNAEYACEATNIIGTQRGSLKLNVAFSGRIMSTPQDKEVNEGDDVSFRCDSIGNPAPTTFWTKVGDDQILARGDTLTIENVRTWQQGEYTCTVTVESFKSTQMTHTLHIRGPPTVSLDPEHTAPLGSTTEMSCKISGRPKPPEIKWTKNGKPLDFASGRMQVNQIPRPYGVESKLTIRNIQESDLGVYNCSSNNGLGTDRKGTVLRKRGLFDYIALLDVDQGIWAPLLVGLLAFLLFCCCFCCLCNRRRFRNDKKGHFVDENSDVTVKCEALDGQQIYFPEMYCESMENGNLIASKDYISIPQSNPDLDYIAAPSTTSFSNGGLYSKYMNPSMEYSGPMPLAPRYGDHSYGSFASGISTPGLSAELAPYPGDRLGGLQPPLSIMETLPEVDTPKASNYDFQNSMIGSHSGHHLMPDHSNRPLSRTSTHV</sequence>
<evidence type="ECO:0000259" key="11">
    <source>
        <dbReference type="PROSITE" id="PS50835"/>
    </source>
</evidence>
<keyword evidence="6" id="KW-0325">Glycoprotein</keyword>
<feature type="chain" id="PRO_5012064669" description="Ig-like domain-containing protein" evidence="10">
    <location>
        <begin position="29"/>
        <end position="765"/>
    </location>
</feature>
<protein>
    <recommendedName>
        <fullName evidence="11">Ig-like domain-containing protein</fullName>
    </recommendedName>
</protein>
<feature type="domain" description="Ig-like" evidence="11">
    <location>
        <begin position="136"/>
        <end position="269"/>
    </location>
</feature>
<gene>
    <name evidence="12" type="ORF">WR25_04308</name>
</gene>
<keyword evidence="13" id="KW-1185">Reference proteome</keyword>
<dbReference type="STRING" id="2018661.A0A2A2LD32"/>
<feature type="domain" description="Ig-like" evidence="11">
    <location>
        <begin position="274"/>
        <end position="361"/>
    </location>
</feature>
<keyword evidence="7" id="KW-0393">Immunoglobulin domain</keyword>
<dbReference type="InterPro" id="IPR013162">
    <property type="entry name" value="CD80_C2-set"/>
</dbReference>
<evidence type="ECO:0000256" key="7">
    <source>
        <dbReference type="ARBA" id="ARBA00023319"/>
    </source>
</evidence>
<evidence type="ECO:0000256" key="4">
    <source>
        <dbReference type="ARBA" id="ARBA00023136"/>
    </source>
</evidence>
<feature type="signal peptide" evidence="10">
    <location>
        <begin position="1"/>
        <end position="28"/>
    </location>
</feature>
<organism evidence="12 13">
    <name type="scientific">Diploscapter pachys</name>
    <dbReference type="NCBI Taxonomy" id="2018661"/>
    <lineage>
        <taxon>Eukaryota</taxon>
        <taxon>Metazoa</taxon>
        <taxon>Ecdysozoa</taxon>
        <taxon>Nematoda</taxon>
        <taxon>Chromadorea</taxon>
        <taxon>Rhabditida</taxon>
        <taxon>Rhabditina</taxon>
        <taxon>Rhabditomorpha</taxon>
        <taxon>Rhabditoidea</taxon>
        <taxon>Rhabditidae</taxon>
        <taxon>Diploscapter</taxon>
    </lineage>
</organism>
<feature type="region of interest" description="Disordered" evidence="8">
    <location>
        <begin position="728"/>
        <end position="765"/>
    </location>
</feature>
<evidence type="ECO:0000256" key="9">
    <source>
        <dbReference type="SAM" id="Phobius"/>
    </source>
</evidence>
<dbReference type="SMART" id="SM00409">
    <property type="entry name" value="IG"/>
    <property type="match status" value="4"/>
</dbReference>
<dbReference type="Pfam" id="PF13927">
    <property type="entry name" value="Ig_3"/>
    <property type="match status" value="2"/>
</dbReference>
<evidence type="ECO:0000256" key="1">
    <source>
        <dbReference type="ARBA" id="ARBA00004479"/>
    </source>
</evidence>
<keyword evidence="3 9" id="KW-1133">Transmembrane helix</keyword>
<evidence type="ECO:0000256" key="8">
    <source>
        <dbReference type="SAM" id="MobiDB-lite"/>
    </source>
</evidence>
<evidence type="ECO:0000313" key="13">
    <source>
        <dbReference type="Proteomes" id="UP000218231"/>
    </source>
</evidence>
<dbReference type="Gene3D" id="2.60.40.10">
    <property type="entry name" value="Immunoglobulins"/>
    <property type="match status" value="5"/>
</dbReference>
<dbReference type="SUPFAM" id="SSF48726">
    <property type="entry name" value="Immunoglobulin"/>
    <property type="match status" value="4"/>
</dbReference>
<dbReference type="InterPro" id="IPR007110">
    <property type="entry name" value="Ig-like_dom"/>
</dbReference>